<dbReference type="PANTHER" id="PTHR33376:SF2">
    <property type="entry name" value="DICARBOXYLATE-BINDING PERIPLASMIC PROTEIN"/>
    <property type="match status" value="1"/>
</dbReference>
<dbReference type="CDD" id="cd13671">
    <property type="entry name" value="PBP2_TRAP_SBP_like_3"/>
    <property type="match status" value="1"/>
</dbReference>
<evidence type="ECO:0000313" key="3">
    <source>
        <dbReference type="Proteomes" id="UP000030014"/>
    </source>
</evidence>
<dbReference type="PROSITE" id="PS51257">
    <property type="entry name" value="PROKAR_LIPOPROTEIN"/>
    <property type="match status" value="1"/>
</dbReference>
<dbReference type="GO" id="GO:0055085">
    <property type="term" value="P:transmembrane transport"/>
    <property type="evidence" value="ECO:0007669"/>
    <property type="project" value="InterPro"/>
</dbReference>
<proteinExistence type="predicted"/>
<gene>
    <name evidence="2" type="ORF">Z955_11195</name>
</gene>
<sequence>MKKKIIWILALIIVMLFSGCSLNSKKDSHTKVIKVAFNQSEEHPQFKAMKEFGDKISKRTNGLYKVEVYPSELLGPQRESVELVQTGAIGMSIVANSLVENFNKKFSILGLPYIYDSANHQKSVFDDASIVGDLFNSTRKNGFIVLGAFHAGVRNVYTNKSINKPEDLRGLKIRIMESDTNSKMMKYMGGIGTPMAQSEVYTGIQSGVIDGGENNELIYSNLKHYEVAKYYCYTKHLMIPDLIIINRDTYNEMSKEHRRIFDEEIKNATDNQFKMLQESVKKAEEISKKAGTKFIYPDMSLFRRRLKPLHDESTQNPEYKELYIKIRNKSKNL</sequence>
<keyword evidence="1" id="KW-0732">Signal</keyword>
<dbReference type="AlphaFoldDB" id="A0A0A0IDZ6"/>
<dbReference type="NCBIfam" id="NF037995">
    <property type="entry name" value="TRAP_S1"/>
    <property type="match status" value="1"/>
</dbReference>
<organism evidence="2 3">
    <name type="scientific">Clostridium botulinum C/D str. DC5</name>
    <dbReference type="NCBI Taxonomy" id="1443128"/>
    <lineage>
        <taxon>Bacteria</taxon>
        <taxon>Bacillati</taxon>
        <taxon>Bacillota</taxon>
        <taxon>Clostridia</taxon>
        <taxon>Eubacteriales</taxon>
        <taxon>Clostridiaceae</taxon>
        <taxon>Clostridium</taxon>
    </lineage>
</organism>
<dbReference type="NCBIfam" id="TIGR00787">
    <property type="entry name" value="dctP"/>
    <property type="match status" value="1"/>
</dbReference>
<dbReference type="PANTHER" id="PTHR33376">
    <property type="match status" value="1"/>
</dbReference>
<evidence type="ECO:0008006" key="4">
    <source>
        <dbReference type="Google" id="ProtNLM"/>
    </source>
</evidence>
<dbReference type="InterPro" id="IPR038404">
    <property type="entry name" value="TRAP_DctP_sf"/>
</dbReference>
<dbReference type="Gene3D" id="3.40.190.170">
    <property type="entry name" value="Bacterial extracellular solute-binding protein, family 7"/>
    <property type="match status" value="1"/>
</dbReference>
<dbReference type="RefSeq" id="WP_039259750.1">
    <property type="nucleotide sequence ID" value="NZ_JDRY01000052.1"/>
</dbReference>
<dbReference type="InterPro" id="IPR004682">
    <property type="entry name" value="TRAP_DctP"/>
</dbReference>
<comment type="caution">
    <text evidence="2">The sequence shown here is derived from an EMBL/GenBank/DDBJ whole genome shotgun (WGS) entry which is preliminary data.</text>
</comment>
<dbReference type="Proteomes" id="UP000030014">
    <property type="component" value="Unassembled WGS sequence"/>
</dbReference>
<dbReference type="PIRSF" id="PIRSF006470">
    <property type="entry name" value="DctB"/>
    <property type="match status" value="1"/>
</dbReference>
<evidence type="ECO:0000256" key="1">
    <source>
        <dbReference type="ARBA" id="ARBA00022729"/>
    </source>
</evidence>
<dbReference type="GO" id="GO:0030246">
    <property type="term" value="F:carbohydrate binding"/>
    <property type="evidence" value="ECO:0007669"/>
    <property type="project" value="TreeGrafter"/>
</dbReference>
<reference evidence="2 3" key="1">
    <citation type="submission" date="2014-01" db="EMBL/GenBank/DDBJ databases">
        <title>Plasmidome dynamics in the species complex Clostridium novyi sensu lato converts strains of independent lineages into distinctly different pathogens.</title>
        <authorList>
            <person name="Skarin H."/>
            <person name="Segerman B."/>
        </authorList>
    </citation>
    <scope>NUCLEOTIDE SEQUENCE [LARGE SCALE GENOMIC DNA]</scope>
    <source>
        <strain evidence="2 3">DC5</strain>
    </source>
</reference>
<dbReference type="EMBL" id="JDRY01000052">
    <property type="protein sequence ID" value="KGM98551.1"/>
    <property type="molecule type" value="Genomic_DNA"/>
</dbReference>
<name>A0A0A0IDZ6_CLOBO</name>
<evidence type="ECO:0000313" key="2">
    <source>
        <dbReference type="EMBL" id="KGM98551.1"/>
    </source>
</evidence>
<dbReference type="Pfam" id="PF03480">
    <property type="entry name" value="DctP"/>
    <property type="match status" value="1"/>
</dbReference>
<dbReference type="InterPro" id="IPR018389">
    <property type="entry name" value="DctP_fam"/>
</dbReference>
<protein>
    <recommendedName>
        <fullName evidence="4">C4-dicarboxylate ABC transporter substrate-binding protein</fullName>
    </recommendedName>
</protein>
<accession>A0A0A0IDZ6</accession>
<dbReference type="GO" id="GO:0030288">
    <property type="term" value="C:outer membrane-bounded periplasmic space"/>
    <property type="evidence" value="ECO:0007669"/>
    <property type="project" value="InterPro"/>
</dbReference>